<dbReference type="GO" id="GO:0003677">
    <property type="term" value="F:DNA binding"/>
    <property type="evidence" value="ECO:0007669"/>
    <property type="project" value="InterPro"/>
</dbReference>
<name>A0A8K0T1S0_9HYPO</name>
<gene>
    <name evidence="5" type="ORF">B0I35DRAFT_507291</name>
</gene>
<dbReference type="GO" id="GO:0000981">
    <property type="term" value="F:DNA-binding transcription factor activity, RNA polymerase II-specific"/>
    <property type="evidence" value="ECO:0007669"/>
    <property type="project" value="InterPro"/>
</dbReference>
<dbReference type="SMART" id="SM00066">
    <property type="entry name" value="GAL4"/>
    <property type="match status" value="1"/>
</dbReference>
<dbReference type="PANTHER" id="PTHR47785">
    <property type="entry name" value="ZN(II)2CYS6 TRANSCRIPTION FACTOR (EUROFUNG)-RELATED-RELATED"/>
    <property type="match status" value="1"/>
</dbReference>
<keyword evidence="2" id="KW-0539">Nucleus</keyword>
<dbReference type="Proteomes" id="UP000813444">
    <property type="component" value="Unassembled WGS sequence"/>
</dbReference>
<organism evidence="5 6">
    <name type="scientific">Stachybotrys elegans</name>
    <dbReference type="NCBI Taxonomy" id="80388"/>
    <lineage>
        <taxon>Eukaryota</taxon>
        <taxon>Fungi</taxon>
        <taxon>Dikarya</taxon>
        <taxon>Ascomycota</taxon>
        <taxon>Pezizomycotina</taxon>
        <taxon>Sordariomycetes</taxon>
        <taxon>Hypocreomycetidae</taxon>
        <taxon>Hypocreales</taxon>
        <taxon>Stachybotryaceae</taxon>
        <taxon>Stachybotrys</taxon>
    </lineage>
</organism>
<keyword evidence="6" id="KW-1185">Reference proteome</keyword>
<keyword evidence="1" id="KW-0479">Metal-binding</keyword>
<dbReference type="PANTHER" id="PTHR47785:SF6">
    <property type="entry name" value="ZN(II)2CYS6 TRANSCRIPTION FACTOR (EUROFUNG)"/>
    <property type="match status" value="1"/>
</dbReference>
<dbReference type="PROSITE" id="PS00463">
    <property type="entry name" value="ZN2_CY6_FUNGAL_1"/>
    <property type="match status" value="1"/>
</dbReference>
<feature type="domain" description="Zn(2)-C6 fungal-type" evidence="4">
    <location>
        <begin position="87"/>
        <end position="117"/>
    </location>
</feature>
<sequence length="743" mass="82255">MDLKIDSALQQRTAVQASVEAQHPLGVDSAPSPTSTNAIQRRERGAIAAQVSVMATCFFNDSQGRAPPHVWATRQDEFIRGHLLRLACETCRFRKTRCNEGRPTCNTCRKFGIPCNYREAQPTKKDRTLTEILERLKNLEAKIDDMNTRDVLIPPVCTVADPSVSSPPSPPTTTGPQLPSVPISPSYAVKSPESLVLPRLKMLHWPAVQTLLNFVDAKLRPVASDLKTVADSGMSENGGSPGALSLDSSQPTRNDSVASLNQALEYHSPLPVVGLRDFEIDWDTIQRLAKSYFDLYNFLHPILDRHWFNSTIFSSVLGAGFGDNSASILVLLILALGEVAETVTSGVPVSLHKGRPSGIKGGTINNPPGSVFFNEARKRMGFVLNDVTLDNVQMFALTALYHEACGQTQECQRTVLSASLACKLLITSKPNELQGPNADLIRRVFWHCYMMEASSSSSEYQVNLAALERLSDVVGLPTFPEPLTPEDYVGNQSSHFQDHFTSRVVLHQLSRSIETFRFESSTLESSPTSQALPLSIKQLAEGLGHWRAMLPAHLRWSDEHALSFSGPGFFNDVYPGHAINSSFMFTSDPDLQAGGGLYAVDIQVALLRTSYYSAKYQLYQPFVFKALHQPQSLTQEDAEGAAICLRSCLKWPIAMSPPCSNKRIIPTSSYWSQQFFYILILLHLSEQHPMLMSIRASLCGQNFAQEASETVNMYMEWLRDVRSMDATADWFWNVARVLYGAGG</sequence>
<feature type="region of interest" description="Disordered" evidence="3">
    <location>
        <begin position="161"/>
        <end position="182"/>
    </location>
</feature>
<dbReference type="InterPro" id="IPR001138">
    <property type="entry name" value="Zn2Cys6_DnaBD"/>
</dbReference>
<evidence type="ECO:0000313" key="5">
    <source>
        <dbReference type="EMBL" id="KAH7328909.1"/>
    </source>
</evidence>
<protein>
    <recommendedName>
        <fullName evidence="4">Zn(2)-C6 fungal-type domain-containing protein</fullName>
    </recommendedName>
</protein>
<dbReference type="CDD" id="cd12148">
    <property type="entry name" value="fungal_TF_MHR"/>
    <property type="match status" value="1"/>
</dbReference>
<dbReference type="CDD" id="cd00067">
    <property type="entry name" value="GAL4"/>
    <property type="match status" value="1"/>
</dbReference>
<dbReference type="Gene3D" id="4.10.240.10">
    <property type="entry name" value="Zn(2)-C6 fungal-type DNA-binding domain"/>
    <property type="match status" value="1"/>
</dbReference>
<dbReference type="InterPro" id="IPR053181">
    <property type="entry name" value="EcdB-like_regulator"/>
</dbReference>
<dbReference type="InterPro" id="IPR007219">
    <property type="entry name" value="XnlR_reg_dom"/>
</dbReference>
<accession>A0A8K0T1S0</accession>
<dbReference type="Pfam" id="PF00172">
    <property type="entry name" value="Zn_clus"/>
    <property type="match status" value="1"/>
</dbReference>
<dbReference type="AlphaFoldDB" id="A0A8K0T1S0"/>
<evidence type="ECO:0000259" key="4">
    <source>
        <dbReference type="PROSITE" id="PS50048"/>
    </source>
</evidence>
<dbReference type="EMBL" id="JAGPNK010000001">
    <property type="protein sequence ID" value="KAH7328909.1"/>
    <property type="molecule type" value="Genomic_DNA"/>
</dbReference>
<feature type="region of interest" description="Disordered" evidence="3">
    <location>
        <begin position="230"/>
        <end position="253"/>
    </location>
</feature>
<proteinExistence type="predicted"/>
<dbReference type="PROSITE" id="PS50048">
    <property type="entry name" value="ZN2_CY6_FUNGAL_2"/>
    <property type="match status" value="1"/>
</dbReference>
<reference evidence="5" key="1">
    <citation type="journal article" date="2021" name="Nat. Commun.">
        <title>Genetic determinants of endophytism in the Arabidopsis root mycobiome.</title>
        <authorList>
            <person name="Mesny F."/>
            <person name="Miyauchi S."/>
            <person name="Thiergart T."/>
            <person name="Pickel B."/>
            <person name="Atanasova L."/>
            <person name="Karlsson M."/>
            <person name="Huettel B."/>
            <person name="Barry K.W."/>
            <person name="Haridas S."/>
            <person name="Chen C."/>
            <person name="Bauer D."/>
            <person name="Andreopoulos W."/>
            <person name="Pangilinan J."/>
            <person name="LaButti K."/>
            <person name="Riley R."/>
            <person name="Lipzen A."/>
            <person name="Clum A."/>
            <person name="Drula E."/>
            <person name="Henrissat B."/>
            <person name="Kohler A."/>
            <person name="Grigoriev I.V."/>
            <person name="Martin F.M."/>
            <person name="Hacquard S."/>
        </authorList>
    </citation>
    <scope>NUCLEOTIDE SEQUENCE</scope>
    <source>
        <strain evidence="5">MPI-CAGE-CH-0235</strain>
    </source>
</reference>
<dbReference type="GO" id="GO:0006351">
    <property type="term" value="P:DNA-templated transcription"/>
    <property type="evidence" value="ECO:0007669"/>
    <property type="project" value="InterPro"/>
</dbReference>
<dbReference type="GO" id="GO:0008270">
    <property type="term" value="F:zinc ion binding"/>
    <property type="evidence" value="ECO:0007669"/>
    <property type="project" value="InterPro"/>
</dbReference>
<comment type="caution">
    <text evidence="5">The sequence shown here is derived from an EMBL/GenBank/DDBJ whole genome shotgun (WGS) entry which is preliminary data.</text>
</comment>
<evidence type="ECO:0000256" key="2">
    <source>
        <dbReference type="ARBA" id="ARBA00023242"/>
    </source>
</evidence>
<evidence type="ECO:0000256" key="3">
    <source>
        <dbReference type="SAM" id="MobiDB-lite"/>
    </source>
</evidence>
<evidence type="ECO:0000313" key="6">
    <source>
        <dbReference type="Proteomes" id="UP000813444"/>
    </source>
</evidence>
<dbReference type="SUPFAM" id="SSF57701">
    <property type="entry name" value="Zn2/Cys6 DNA-binding domain"/>
    <property type="match status" value="1"/>
</dbReference>
<dbReference type="Pfam" id="PF04082">
    <property type="entry name" value="Fungal_trans"/>
    <property type="match status" value="1"/>
</dbReference>
<dbReference type="InterPro" id="IPR036864">
    <property type="entry name" value="Zn2-C6_fun-type_DNA-bd_sf"/>
</dbReference>
<evidence type="ECO:0000256" key="1">
    <source>
        <dbReference type="ARBA" id="ARBA00022723"/>
    </source>
</evidence>
<dbReference type="OrthoDB" id="6133115at2759"/>